<reference evidence="2" key="1">
    <citation type="submission" date="2022-07" db="EMBL/GenBank/DDBJ databases">
        <title>Tahibacter sp., a new gammaproteobacterium isolated from the silt sample collected at pig farm.</title>
        <authorList>
            <person name="Chen H."/>
        </authorList>
    </citation>
    <scope>NUCLEOTIDE SEQUENCE</scope>
    <source>
        <strain evidence="2">P2K</strain>
    </source>
</reference>
<feature type="transmembrane region" description="Helical" evidence="1">
    <location>
        <begin position="58"/>
        <end position="78"/>
    </location>
</feature>
<evidence type="ECO:0000313" key="2">
    <source>
        <dbReference type="EMBL" id="MCQ4164612.1"/>
    </source>
</evidence>
<dbReference type="PANTHER" id="PTHR28026">
    <property type="entry name" value="DUF962 DOMAIN PROTEIN (AFU_ORTHOLOGUE AFUA_8G05310)"/>
    <property type="match status" value="1"/>
</dbReference>
<dbReference type="Proteomes" id="UP001165498">
    <property type="component" value="Unassembled WGS sequence"/>
</dbReference>
<proteinExistence type="predicted"/>
<dbReference type="Pfam" id="PF06127">
    <property type="entry name" value="Mpo1-like"/>
    <property type="match status" value="1"/>
</dbReference>
<dbReference type="RefSeq" id="WP_255913477.1">
    <property type="nucleotide sequence ID" value="NZ_JANFQO010000006.1"/>
</dbReference>
<dbReference type="InterPro" id="IPR009305">
    <property type="entry name" value="Mpo1-like"/>
</dbReference>
<keyword evidence="1" id="KW-0812">Transmembrane</keyword>
<dbReference type="EMBL" id="JANFQO010000006">
    <property type="protein sequence ID" value="MCQ4164612.1"/>
    <property type="molecule type" value="Genomic_DNA"/>
</dbReference>
<dbReference type="PANTHER" id="PTHR28026:SF9">
    <property type="entry name" value="2-HYDROXY-PALMITIC ACID DIOXYGENASE MPO1"/>
    <property type="match status" value="1"/>
</dbReference>
<accession>A0ABT1QQS0</accession>
<evidence type="ECO:0000313" key="3">
    <source>
        <dbReference type="Proteomes" id="UP001165498"/>
    </source>
</evidence>
<feature type="transmembrane region" description="Helical" evidence="1">
    <location>
        <begin position="84"/>
        <end position="103"/>
    </location>
</feature>
<name>A0ABT1QQS0_9GAMM</name>
<keyword evidence="1" id="KW-0472">Membrane</keyword>
<keyword evidence="3" id="KW-1185">Reference proteome</keyword>
<evidence type="ECO:0000256" key="1">
    <source>
        <dbReference type="SAM" id="Phobius"/>
    </source>
</evidence>
<organism evidence="2 3">
    <name type="scientific">Tahibacter harae</name>
    <dbReference type="NCBI Taxonomy" id="2963937"/>
    <lineage>
        <taxon>Bacteria</taxon>
        <taxon>Pseudomonadati</taxon>
        <taxon>Pseudomonadota</taxon>
        <taxon>Gammaproteobacteria</taxon>
        <taxon>Lysobacterales</taxon>
        <taxon>Rhodanobacteraceae</taxon>
        <taxon>Tahibacter</taxon>
    </lineage>
</organism>
<keyword evidence="1" id="KW-1133">Transmembrane helix</keyword>
<protein>
    <submittedName>
        <fullName evidence="2">DUF962 domain-containing protein</fullName>
    </submittedName>
</protein>
<gene>
    <name evidence="2" type="ORF">NM961_07805</name>
</gene>
<comment type="caution">
    <text evidence="2">The sequence shown here is derived from an EMBL/GenBank/DDBJ whole genome shotgun (WGS) entry which is preliminary data.</text>
</comment>
<feature type="transmembrane region" description="Helical" evidence="1">
    <location>
        <begin position="33"/>
        <end position="53"/>
    </location>
</feature>
<feature type="transmembrane region" description="Helical" evidence="1">
    <location>
        <begin position="110"/>
        <end position="132"/>
    </location>
</feature>
<sequence>MNTATHPEIDSRREVDRWLGNYAEDHRNPTNVLIHWICVPAILWTVIAALWVIPVPPLLGRAGLWAGAAMFFALMFYLRLSRNLGLAMFLVFVLLSLLTEWLFRTLGPANLLYTAIGVFVAAWIAQFIGHHIEGKRPSFLTDLAYLLIGPAWIVAKLMRKAGIGY</sequence>